<sequence length="113" mass="13054">MGAQQLVGDHPDQREDDKGKALHHNVQANVFQTVTDLLTGQVHPVQEKHQKHSDIDHPFRVHCTASATEMRKHIGQESRQQHAAQKPVGEHSFEMFEYRHCRHRNIVRIDDLA</sequence>
<evidence type="ECO:0000313" key="3">
    <source>
        <dbReference type="Proteomes" id="UP000326437"/>
    </source>
</evidence>
<feature type="compositionally biased region" description="Basic and acidic residues" evidence="1">
    <location>
        <begin position="9"/>
        <end position="20"/>
    </location>
</feature>
<reference evidence="2 3" key="1">
    <citation type="submission" date="2019-09" db="EMBL/GenBank/DDBJ databases">
        <authorList>
            <person name="Chandra G."/>
            <person name="Truman W A."/>
        </authorList>
    </citation>
    <scope>NUCLEOTIDE SEQUENCE [LARGE SCALE GENOMIC DNA]</scope>
    <source>
        <strain evidence="2">PS685</strain>
    </source>
</reference>
<dbReference type="EMBL" id="CABVHO010000076">
    <property type="protein sequence ID" value="VVN62955.1"/>
    <property type="molecule type" value="Genomic_DNA"/>
</dbReference>
<organism evidence="2 3">
    <name type="scientific">Pseudomonas fluorescens</name>
    <dbReference type="NCBI Taxonomy" id="294"/>
    <lineage>
        <taxon>Bacteria</taxon>
        <taxon>Pseudomonadati</taxon>
        <taxon>Pseudomonadota</taxon>
        <taxon>Gammaproteobacteria</taxon>
        <taxon>Pseudomonadales</taxon>
        <taxon>Pseudomonadaceae</taxon>
        <taxon>Pseudomonas</taxon>
    </lineage>
</organism>
<protein>
    <submittedName>
        <fullName evidence="2">Uncharacterized protein</fullName>
    </submittedName>
</protein>
<feature type="region of interest" description="Disordered" evidence="1">
    <location>
        <begin position="1"/>
        <end position="22"/>
    </location>
</feature>
<gene>
    <name evidence="2" type="ORF">PS685_04187</name>
</gene>
<dbReference type="AlphaFoldDB" id="A0A5E6ZB59"/>
<name>A0A5E6ZB59_PSEFL</name>
<accession>A0A5E6ZB59</accession>
<evidence type="ECO:0000256" key="1">
    <source>
        <dbReference type="SAM" id="MobiDB-lite"/>
    </source>
</evidence>
<proteinExistence type="predicted"/>
<dbReference type="Proteomes" id="UP000326437">
    <property type="component" value="Unassembled WGS sequence"/>
</dbReference>
<evidence type="ECO:0000313" key="2">
    <source>
        <dbReference type="EMBL" id="VVN62955.1"/>
    </source>
</evidence>